<dbReference type="GO" id="GO:0004300">
    <property type="term" value="F:enoyl-CoA hydratase activity"/>
    <property type="evidence" value="ECO:0007669"/>
    <property type="project" value="UniProtKB-EC"/>
</dbReference>
<dbReference type="EC" id="4.2.1.17" evidence="2"/>
<accession>A0ABN0R592</accession>
<proteinExistence type="predicted"/>
<reference evidence="2 3" key="1">
    <citation type="submission" date="2014-01" db="EMBL/GenBank/DDBJ databases">
        <authorList>
            <person name="Dobos K."/>
            <person name="Lenaerts A."/>
            <person name="Ordway D."/>
            <person name="DeGroote M.A."/>
            <person name="Parker T."/>
            <person name="Sizemore C."/>
            <person name="Tallon L.J."/>
            <person name="Sadzewicz L.K."/>
            <person name="Sengamalay N."/>
            <person name="Fraser C.M."/>
            <person name="Hine E."/>
            <person name="Shefchek K.A."/>
            <person name="Das S.P."/>
            <person name="Tettelin H."/>
        </authorList>
    </citation>
    <scope>NUCLEOTIDE SEQUENCE [LARGE SCALE GENOMIC DNA]</scope>
    <source>
        <strain evidence="2 3">Harvey</strain>
    </source>
</reference>
<keyword evidence="2" id="KW-0456">Lyase</keyword>
<gene>
    <name evidence="2" type="ORF">I551_1249</name>
</gene>
<name>A0ABN0R592_MYCUL</name>
<evidence type="ECO:0000313" key="2">
    <source>
        <dbReference type="EMBL" id="EUA92240.1"/>
    </source>
</evidence>
<feature type="region of interest" description="Disordered" evidence="1">
    <location>
        <begin position="27"/>
        <end position="58"/>
    </location>
</feature>
<dbReference type="Proteomes" id="UP000020681">
    <property type="component" value="Unassembled WGS sequence"/>
</dbReference>
<sequence>MDSIIRDRPIGPGPVRCTALASAVPKAFKSAPAQKVPPFPHKTATEADSSRSNSANAE</sequence>
<evidence type="ECO:0000313" key="3">
    <source>
        <dbReference type="Proteomes" id="UP000020681"/>
    </source>
</evidence>
<organism evidence="2 3">
    <name type="scientific">Mycobacterium ulcerans str. Harvey</name>
    <dbReference type="NCBI Taxonomy" id="1299332"/>
    <lineage>
        <taxon>Bacteria</taxon>
        <taxon>Bacillati</taxon>
        <taxon>Actinomycetota</taxon>
        <taxon>Actinomycetes</taxon>
        <taxon>Mycobacteriales</taxon>
        <taxon>Mycobacteriaceae</taxon>
        <taxon>Mycobacterium</taxon>
        <taxon>Mycobacterium ulcerans group</taxon>
    </lineage>
</organism>
<keyword evidence="3" id="KW-1185">Reference proteome</keyword>
<dbReference type="EMBL" id="JAOL01000079">
    <property type="protein sequence ID" value="EUA92240.1"/>
    <property type="molecule type" value="Genomic_DNA"/>
</dbReference>
<comment type="caution">
    <text evidence="2">The sequence shown here is derived from an EMBL/GenBank/DDBJ whole genome shotgun (WGS) entry which is preliminary data.</text>
</comment>
<evidence type="ECO:0000256" key="1">
    <source>
        <dbReference type="SAM" id="MobiDB-lite"/>
    </source>
</evidence>
<protein>
    <submittedName>
        <fullName evidence="2">Enoyl-CoA hydratase domain protein</fullName>
        <ecNumber evidence="2">4.2.1.17</ecNumber>
    </submittedName>
</protein>